<dbReference type="PROSITE" id="PS00092">
    <property type="entry name" value="N6_MTASE"/>
    <property type="match status" value="1"/>
</dbReference>
<dbReference type="InterPro" id="IPR002052">
    <property type="entry name" value="DNA_methylase_N6_adenine_CS"/>
</dbReference>
<dbReference type="GO" id="GO:0003676">
    <property type="term" value="F:nucleic acid binding"/>
    <property type="evidence" value="ECO:0007669"/>
    <property type="project" value="InterPro"/>
</dbReference>
<feature type="domain" description="Type II methyltransferase M.TaqI-like" evidence="1">
    <location>
        <begin position="1"/>
        <end position="84"/>
    </location>
</feature>
<keyword evidence="3" id="KW-1185">Reference proteome</keyword>
<evidence type="ECO:0000313" key="3">
    <source>
        <dbReference type="Proteomes" id="UP000198629"/>
    </source>
</evidence>
<proteinExistence type="predicted"/>
<reference evidence="3" key="1">
    <citation type="submission" date="2016-10" db="EMBL/GenBank/DDBJ databases">
        <authorList>
            <person name="Varghese N."/>
            <person name="Submissions S."/>
        </authorList>
    </citation>
    <scope>NUCLEOTIDE SEQUENCE [LARGE SCALE GENOMIC DNA]</scope>
    <source>
        <strain evidence="3">CBMB127</strain>
    </source>
</reference>
<organism evidence="2 3">
    <name type="scientific">Methylophilus rhizosphaerae</name>
    <dbReference type="NCBI Taxonomy" id="492660"/>
    <lineage>
        <taxon>Bacteria</taxon>
        <taxon>Pseudomonadati</taxon>
        <taxon>Pseudomonadota</taxon>
        <taxon>Betaproteobacteria</taxon>
        <taxon>Nitrosomonadales</taxon>
        <taxon>Methylophilaceae</taxon>
        <taxon>Methylophilus</taxon>
    </lineage>
</organism>
<dbReference type="GO" id="GO:0009007">
    <property type="term" value="F:site-specific DNA-methyltransferase (adenine-specific) activity"/>
    <property type="evidence" value="ECO:0007669"/>
    <property type="project" value="UniProtKB-EC"/>
</dbReference>
<name>A0A1G9E2B2_9PROT</name>
<dbReference type="OrthoDB" id="9782445at2"/>
<dbReference type="InterPro" id="IPR011639">
    <property type="entry name" value="MethylTrfase_TaqI-like_dom"/>
</dbReference>
<dbReference type="Gene3D" id="3.40.50.150">
    <property type="entry name" value="Vaccinia Virus protein VP39"/>
    <property type="match status" value="1"/>
</dbReference>
<sequence length="325" mass="36699">MRFDVIIGNPPYQLSDGGGAGSSATPIYHRFVDQARQLQPSCLLMIIPARWYSGGKGLGQFRAHMLADKRMKVLVDFEHSAEVFPDVDVAGGICYFLWEKDYNGLCKVINASQGVYHISLRALDEFSVFVRNARAISIIHKVANASTGLLALSQRISRRQPFGIASTYIPTHTGIPCWFTQRMGLLHVNAQDISDPDGLLHKWKLLIAFAPIAGQTDFSKPIRFYSTESTRIARPGECCSETWLVACAFDTEQEVINFKRYLFTKTVRFLLLQHVISQNITRRNFSFIPDLGKYQTIYTDELLVDMWSLTADEWAYIDSKILATA</sequence>
<dbReference type="EMBL" id="FNFX01000004">
    <property type="protein sequence ID" value="SDK70285.1"/>
    <property type="molecule type" value="Genomic_DNA"/>
</dbReference>
<accession>A0A1G9E2B2</accession>
<dbReference type="SUPFAM" id="SSF53335">
    <property type="entry name" value="S-adenosyl-L-methionine-dependent methyltransferases"/>
    <property type="match status" value="1"/>
</dbReference>
<dbReference type="STRING" id="492660.SAMN05192566_2128"/>
<gene>
    <name evidence="2" type="ORF">SAMN05192566_2128</name>
</gene>
<dbReference type="GO" id="GO:0032259">
    <property type="term" value="P:methylation"/>
    <property type="evidence" value="ECO:0007669"/>
    <property type="project" value="UniProtKB-KW"/>
</dbReference>
<dbReference type="InterPro" id="IPR029063">
    <property type="entry name" value="SAM-dependent_MTases_sf"/>
</dbReference>
<dbReference type="Pfam" id="PF07669">
    <property type="entry name" value="Eco57I"/>
    <property type="match status" value="1"/>
</dbReference>
<dbReference type="AlphaFoldDB" id="A0A1G9E2B2"/>
<evidence type="ECO:0000313" key="2">
    <source>
        <dbReference type="EMBL" id="SDK70285.1"/>
    </source>
</evidence>
<keyword evidence="2" id="KW-0808">Transferase</keyword>
<keyword evidence="2" id="KW-0489">Methyltransferase</keyword>
<evidence type="ECO:0000259" key="1">
    <source>
        <dbReference type="Pfam" id="PF07669"/>
    </source>
</evidence>
<dbReference type="GO" id="GO:0006304">
    <property type="term" value="P:DNA modification"/>
    <property type="evidence" value="ECO:0007669"/>
    <property type="project" value="InterPro"/>
</dbReference>
<protein>
    <submittedName>
        <fullName evidence="2">Site-specific DNA-methyltransferase (Adenine-specific)</fullName>
    </submittedName>
</protein>
<dbReference type="Proteomes" id="UP000198629">
    <property type="component" value="Unassembled WGS sequence"/>
</dbReference>
<dbReference type="RefSeq" id="WP_091472126.1">
    <property type="nucleotide sequence ID" value="NZ_FNFX01000004.1"/>
</dbReference>